<name>A0A5B7DKE5_PORTR</name>
<organism evidence="1 2">
    <name type="scientific">Portunus trituberculatus</name>
    <name type="common">Swimming crab</name>
    <name type="synonym">Neptunus trituberculatus</name>
    <dbReference type="NCBI Taxonomy" id="210409"/>
    <lineage>
        <taxon>Eukaryota</taxon>
        <taxon>Metazoa</taxon>
        <taxon>Ecdysozoa</taxon>
        <taxon>Arthropoda</taxon>
        <taxon>Crustacea</taxon>
        <taxon>Multicrustacea</taxon>
        <taxon>Malacostraca</taxon>
        <taxon>Eumalacostraca</taxon>
        <taxon>Eucarida</taxon>
        <taxon>Decapoda</taxon>
        <taxon>Pleocyemata</taxon>
        <taxon>Brachyura</taxon>
        <taxon>Eubrachyura</taxon>
        <taxon>Portunoidea</taxon>
        <taxon>Portunidae</taxon>
        <taxon>Portuninae</taxon>
        <taxon>Portunus</taxon>
    </lineage>
</organism>
<protein>
    <submittedName>
        <fullName evidence="1">Uncharacterized protein</fullName>
    </submittedName>
</protein>
<evidence type="ECO:0000313" key="1">
    <source>
        <dbReference type="EMBL" id="MPC21593.1"/>
    </source>
</evidence>
<sequence>MQILGHMELLHGVYWQGRVKSEAEVSPSLDGSVYWQGRVKSEAEVSPSLEDEWKDTLGPNPQQFLLYDNGPEAVSRIIAFATLEGLLRLAAAETIYILYGRQLQDGSSTVYSSNKTRAVYSELFDVVVDSITQFGINLHVQRVLTDFEDAVLRAISASFATEVNSCRIPRASGCVLYPPMYPPAIWNVHEATLHGNSRTNNICEAWNK</sequence>
<dbReference type="Proteomes" id="UP000324222">
    <property type="component" value="Unassembled WGS sequence"/>
</dbReference>
<proteinExistence type="predicted"/>
<accession>A0A5B7DKE5</accession>
<reference evidence="1 2" key="1">
    <citation type="submission" date="2019-05" db="EMBL/GenBank/DDBJ databases">
        <title>Another draft genome of Portunus trituberculatus and its Hox gene families provides insights of decapod evolution.</title>
        <authorList>
            <person name="Jeong J.-H."/>
            <person name="Song I."/>
            <person name="Kim S."/>
            <person name="Choi T."/>
            <person name="Kim D."/>
            <person name="Ryu S."/>
            <person name="Kim W."/>
        </authorList>
    </citation>
    <scope>NUCLEOTIDE SEQUENCE [LARGE SCALE GENOMIC DNA]</scope>
    <source>
        <tissue evidence="1">Muscle</tissue>
    </source>
</reference>
<dbReference type="AlphaFoldDB" id="A0A5B7DKE5"/>
<gene>
    <name evidence="1" type="ORF">E2C01_014581</name>
</gene>
<dbReference type="EMBL" id="VSRR010000993">
    <property type="protein sequence ID" value="MPC21593.1"/>
    <property type="molecule type" value="Genomic_DNA"/>
</dbReference>
<keyword evidence="2" id="KW-1185">Reference proteome</keyword>
<comment type="caution">
    <text evidence="1">The sequence shown here is derived from an EMBL/GenBank/DDBJ whole genome shotgun (WGS) entry which is preliminary data.</text>
</comment>
<evidence type="ECO:0000313" key="2">
    <source>
        <dbReference type="Proteomes" id="UP000324222"/>
    </source>
</evidence>